<organism evidence="1 2">
    <name type="scientific">Cirrhinus mrigala</name>
    <name type="common">Mrigala</name>
    <dbReference type="NCBI Taxonomy" id="683832"/>
    <lineage>
        <taxon>Eukaryota</taxon>
        <taxon>Metazoa</taxon>
        <taxon>Chordata</taxon>
        <taxon>Craniata</taxon>
        <taxon>Vertebrata</taxon>
        <taxon>Euteleostomi</taxon>
        <taxon>Actinopterygii</taxon>
        <taxon>Neopterygii</taxon>
        <taxon>Teleostei</taxon>
        <taxon>Ostariophysi</taxon>
        <taxon>Cypriniformes</taxon>
        <taxon>Cyprinidae</taxon>
        <taxon>Labeoninae</taxon>
        <taxon>Labeonini</taxon>
        <taxon>Cirrhinus</taxon>
    </lineage>
</organism>
<proteinExistence type="predicted"/>
<feature type="non-terminal residue" evidence="1">
    <location>
        <position position="196"/>
    </location>
</feature>
<sequence length="196" mass="21574">MPYASLIYDGRMNVWTSFRSGFPVFRTRLHLPHSLHIRPVQLSTTTSQHAIASLAWTTIIVIETAAVLHNMHREVDSNTLGTNVVLHCTTVDTPNMISLPQLMTSLTKNIVATLILPVVVSHTPLTPHNLTNTSPTDIVMRTPGLAVHFHGSAGLISIVTMEPIMLAHPHPVHSTDIPVIADIALHRHLPIPIVHR</sequence>
<comment type="caution">
    <text evidence="1">The sequence shown here is derived from an EMBL/GenBank/DDBJ whole genome shotgun (WGS) entry which is preliminary data.</text>
</comment>
<dbReference type="EMBL" id="JAMKFB020000005">
    <property type="protein sequence ID" value="KAL0191939.1"/>
    <property type="molecule type" value="Genomic_DNA"/>
</dbReference>
<evidence type="ECO:0000313" key="2">
    <source>
        <dbReference type="Proteomes" id="UP001529510"/>
    </source>
</evidence>
<protein>
    <submittedName>
        <fullName evidence="1">Uncharacterized protein</fullName>
    </submittedName>
</protein>
<name>A0ABD0R0A4_CIRMR</name>
<keyword evidence="2" id="KW-1185">Reference proteome</keyword>
<evidence type="ECO:0000313" key="1">
    <source>
        <dbReference type="EMBL" id="KAL0191939.1"/>
    </source>
</evidence>
<reference evidence="1 2" key="1">
    <citation type="submission" date="2024-05" db="EMBL/GenBank/DDBJ databases">
        <title>Genome sequencing and assembly of Indian major carp, Cirrhinus mrigala (Hamilton, 1822).</title>
        <authorList>
            <person name="Mohindra V."/>
            <person name="Chowdhury L.M."/>
            <person name="Lal K."/>
            <person name="Jena J.K."/>
        </authorList>
    </citation>
    <scope>NUCLEOTIDE SEQUENCE [LARGE SCALE GENOMIC DNA]</scope>
    <source>
        <strain evidence="1">CM1030</strain>
        <tissue evidence="1">Blood</tissue>
    </source>
</reference>
<gene>
    <name evidence="1" type="ORF">M9458_010235</name>
</gene>
<dbReference type="Proteomes" id="UP001529510">
    <property type="component" value="Unassembled WGS sequence"/>
</dbReference>
<dbReference type="AlphaFoldDB" id="A0ABD0R0A4"/>
<accession>A0ABD0R0A4</accession>